<comment type="caution">
    <text evidence="1">The sequence shown here is derived from an EMBL/GenBank/DDBJ whole genome shotgun (WGS) entry which is preliminary data.</text>
</comment>
<dbReference type="SUPFAM" id="SSF100985">
    <property type="entry name" value="Sporulation inhibitor Sda"/>
    <property type="match status" value="1"/>
</dbReference>
<evidence type="ECO:0000313" key="2">
    <source>
        <dbReference type="Proteomes" id="UP001338137"/>
    </source>
</evidence>
<sequence length="59" mass="6926">MKSLSSQRLIDAYFSSIDLKLEKEFIQLLLLEIKKRNINIDKLPPCTLKSDINFEGERE</sequence>
<dbReference type="InterPro" id="IPR036916">
    <property type="entry name" value="Sda_sf"/>
</dbReference>
<dbReference type="Proteomes" id="UP001338137">
    <property type="component" value="Unassembled WGS sequence"/>
</dbReference>
<name>A0ABU6FZH2_9BACL</name>
<dbReference type="InterPro" id="IPR015064">
    <property type="entry name" value="Sda"/>
</dbReference>
<keyword evidence="1" id="KW-0649">Protein kinase inhibitor</keyword>
<dbReference type="EMBL" id="JARLKY010000019">
    <property type="protein sequence ID" value="MEC0227303.1"/>
    <property type="molecule type" value="Genomic_DNA"/>
</dbReference>
<accession>A0ABU6FZH2</accession>
<dbReference type="Pfam" id="PF08970">
    <property type="entry name" value="Sda"/>
    <property type="match status" value="1"/>
</dbReference>
<reference evidence="1 2" key="1">
    <citation type="submission" date="2023-03" db="EMBL/GenBank/DDBJ databases">
        <title>Bacillus Genome Sequencing.</title>
        <authorList>
            <person name="Dunlap C."/>
        </authorList>
    </citation>
    <scope>NUCLEOTIDE SEQUENCE [LARGE SCALE GENOMIC DNA]</scope>
    <source>
        <strain evidence="1 2">BD-533</strain>
    </source>
</reference>
<proteinExistence type="predicted"/>
<organism evidence="1 2">
    <name type="scientific">Paenibacillus alba</name>
    <dbReference type="NCBI Taxonomy" id="1197127"/>
    <lineage>
        <taxon>Bacteria</taxon>
        <taxon>Bacillati</taxon>
        <taxon>Bacillota</taxon>
        <taxon>Bacilli</taxon>
        <taxon>Bacillales</taxon>
        <taxon>Paenibacillaceae</taxon>
        <taxon>Paenibacillus</taxon>
    </lineage>
</organism>
<evidence type="ECO:0000313" key="1">
    <source>
        <dbReference type="EMBL" id="MEC0227303.1"/>
    </source>
</evidence>
<dbReference type="Gene3D" id="1.10.287.1100">
    <property type="entry name" value="Sporulation inhibitor A"/>
    <property type="match status" value="1"/>
</dbReference>
<keyword evidence="2" id="KW-1185">Reference proteome</keyword>
<dbReference type="GO" id="GO:0004860">
    <property type="term" value="F:protein kinase inhibitor activity"/>
    <property type="evidence" value="ECO:0007669"/>
    <property type="project" value="UniProtKB-KW"/>
</dbReference>
<gene>
    <name evidence="1" type="primary">sda</name>
    <name evidence="1" type="ORF">P4I72_09225</name>
</gene>
<protein>
    <submittedName>
        <fullName evidence="1">Sporulation histidine kinase inhibitor Sda</fullName>
    </submittedName>
</protein>